<dbReference type="Pfam" id="PF01694">
    <property type="entry name" value="Rhomboid"/>
    <property type="match status" value="1"/>
</dbReference>
<feature type="transmembrane region" description="Helical" evidence="8">
    <location>
        <begin position="280"/>
        <end position="304"/>
    </location>
</feature>
<evidence type="ECO:0000256" key="8">
    <source>
        <dbReference type="SAM" id="Phobius"/>
    </source>
</evidence>
<name>A0A7Y9XBB4_9ACTN</name>
<dbReference type="InterPro" id="IPR022764">
    <property type="entry name" value="Peptidase_S54_rhomboid_dom"/>
</dbReference>
<dbReference type="InterPro" id="IPR050925">
    <property type="entry name" value="Rhomboid_protease_S54"/>
</dbReference>
<evidence type="ECO:0000256" key="2">
    <source>
        <dbReference type="ARBA" id="ARBA00009045"/>
    </source>
</evidence>
<keyword evidence="4" id="KW-0378">Hydrolase</keyword>
<evidence type="ECO:0000313" key="10">
    <source>
        <dbReference type="EMBL" id="NYH52646.1"/>
    </source>
</evidence>
<keyword evidence="10" id="KW-0645">Protease</keyword>
<evidence type="ECO:0000256" key="1">
    <source>
        <dbReference type="ARBA" id="ARBA00004141"/>
    </source>
</evidence>
<dbReference type="InterPro" id="IPR035952">
    <property type="entry name" value="Rhomboid-like_sf"/>
</dbReference>
<evidence type="ECO:0000256" key="4">
    <source>
        <dbReference type="ARBA" id="ARBA00022801"/>
    </source>
</evidence>
<dbReference type="GO" id="GO:0016020">
    <property type="term" value="C:membrane"/>
    <property type="evidence" value="ECO:0007669"/>
    <property type="project" value="UniProtKB-SubCell"/>
</dbReference>
<protein>
    <submittedName>
        <fullName evidence="10">Membrane associated rhomboid family serine protease</fullName>
    </submittedName>
</protein>
<evidence type="ECO:0000256" key="7">
    <source>
        <dbReference type="SAM" id="MobiDB-lite"/>
    </source>
</evidence>
<dbReference type="GO" id="GO:0004252">
    <property type="term" value="F:serine-type endopeptidase activity"/>
    <property type="evidence" value="ECO:0007669"/>
    <property type="project" value="InterPro"/>
</dbReference>
<gene>
    <name evidence="10" type="ORF">HNR06_002235</name>
</gene>
<accession>A0A7Y9XBB4</accession>
<feature type="transmembrane region" description="Helical" evidence="8">
    <location>
        <begin position="77"/>
        <end position="97"/>
    </location>
</feature>
<dbReference type="RefSeq" id="WP_179809984.1">
    <property type="nucleotide sequence ID" value="NZ_JACCHL010000001.1"/>
</dbReference>
<comment type="subcellular location">
    <subcellularLocation>
        <location evidence="1">Membrane</location>
        <topology evidence="1">Multi-pass membrane protein</topology>
    </subcellularLocation>
</comment>
<organism evidence="10 11">
    <name type="scientific">Nocardiopsis sinuspersici</name>
    <dbReference type="NCBI Taxonomy" id="501010"/>
    <lineage>
        <taxon>Bacteria</taxon>
        <taxon>Bacillati</taxon>
        <taxon>Actinomycetota</taxon>
        <taxon>Actinomycetes</taxon>
        <taxon>Streptosporangiales</taxon>
        <taxon>Nocardiopsidaceae</taxon>
        <taxon>Nocardiopsis</taxon>
    </lineage>
</organism>
<feature type="transmembrane region" description="Helical" evidence="8">
    <location>
        <begin position="138"/>
        <end position="165"/>
    </location>
</feature>
<feature type="domain" description="Peptidase S54 rhomboid" evidence="9">
    <location>
        <begin position="136"/>
        <end position="266"/>
    </location>
</feature>
<dbReference type="Proteomes" id="UP000584931">
    <property type="component" value="Unassembled WGS sequence"/>
</dbReference>
<keyword evidence="6 8" id="KW-0472">Membrane</keyword>
<proteinExistence type="inferred from homology"/>
<dbReference type="Gene3D" id="1.20.1540.10">
    <property type="entry name" value="Rhomboid-like"/>
    <property type="match status" value="1"/>
</dbReference>
<dbReference type="PANTHER" id="PTHR43731:SF14">
    <property type="entry name" value="PRESENILIN-ASSOCIATED RHOMBOID-LIKE PROTEIN, MITOCHONDRIAL"/>
    <property type="match status" value="1"/>
</dbReference>
<evidence type="ECO:0000313" key="11">
    <source>
        <dbReference type="Proteomes" id="UP000584931"/>
    </source>
</evidence>
<evidence type="ECO:0000256" key="3">
    <source>
        <dbReference type="ARBA" id="ARBA00022692"/>
    </source>
</evidence>
<evidence type="ECO:0000256" key="5">
    <source>
        <dbReference type="ARBA" id="ARBA00022989"/>
    </source>
</evidence>
<feature type="region of interest" description="Disordered" evidence="7">
    <location>
        <begin position="1"/>
        <end position="20"/>
    </location>
</feature>
<evidence type="ECO:0000259" key="9">
    <source>
        <dbReference type="Pfam" id="PF01694"/>
    </source>
</evidence>
<dbReference type="AlphaFoldDB" id="A0A7Y9XBB4"/>
<keyword evidence="3 8" id="KW-0812">Transmembrane</keyword>
<dbReference type="PANTHER" id="PTHR43731">
    <property type="entry name" value="RHOMBOID PROTEASE"/>
    <property type="match status" value="1"/>
</dbReference>
<dbReference type="EMBL" id="JACCHL010000001">
    <property type="protein sequence ID" value="NYH52646.1"/>
    <property type="molecule type" value="Genomic_DNA"/>
</dbReference>
<dbReference type="GO" id="GO:0006508">
    <property type="term" value="P:proteolysis"/>
    <property type="evidence" value="ECO:0007669"/>
    <property type="project" value="UniProtKB-KW"/>
</dbReference>
<comment type="similarity">
    <text evidence="2">Belongs to the peptidase S54 family.</text>
</comment>
<sequence>MSAPPPPSGSAPEPEPRASRTCYRHSDRETGVSCSRCERPICPDCMVEASVGFQCPRCVSEGNRGTRRARTTFGGRAVSRPYVTWTILGMMVAGFVAQMGTSDTFGQAGASPLVREFAMLGLGRVEDGTLLGVLAGEWYRLITAAFLHGSIFHLLFNGYAMYILGVQLERWLGHGRFLALWVLGALAGSVLSLLVVPNQFSVGASGAIFALFGAVFVIGRRLRLDLRMVGVLLAVNLVLTFVVPNISWTAHIGGLVAGLLLGAVFAYLPGRTAGNTARTVTHVLLVSAFAALLAALVSAAPLIVLG</sequence>
<feature type="transmembrane region" description="Helical" evidence="8">
    <location>
        <begin position="249"/>
        <end position="268"/>
    </location>
</feature>
<feature type="transmembrane region" description="Helical" evidence="8">
    <location>
        <begin position="202"/>
        <end position="219"/>
    </location>
</feature>
<comment type="caution">
    <text evidence="10">The sequence shown here is derived from an EMBL/GenBank/DDBJ whole genome shotgun (WGS) entry which is preliminary data.</text>
</comment>
<evidence type="ECO:0000256" key="6">
    <source>
        <dbReference type="ARBA" id="ARBA00023136"/>
    </source>
</evidence>
<feature type="transmembrane region" description="Helical" evidence="8">
    <location>
        <begin position="226"/>
        <end position="243"/>
    </location>
</feature>
<reference evidence="10 11" key="1">
    <citation type="submission" date="2020-07" db="EMBL/GenBank/DDBJ databases">
        <title>Sequencing the genomes of 1000 actinobacteria strains.</title>
        <authorList>
            <person name="Klenk H.-P."/>
        </authorList>
    </citation>
    <scope>NUCLEOTIDE SEQUENCE [LARGE SCALE GENOMIC DNA]</scope>
    <source>
        <strain evidence="10 11">DSM 45278</strain>
    </source>
</reference>
<feature type="transmembrane region" description="Helical" evidence="8">
    <location>
        <begin position="177"/>
        <end position="196"/>
    </location>
</feature>
<keyword evidence="5 8" id="KW-1133">Transmembrane helix</keyword>
<dbReference type="SUPFAM" id="SSF144091">
    <property type="entry name" value="Rhomboid-like"/>
    <property type="match status" value="1"/>
</dbReference>